<dbReference type="KEGG" id="lak:106152571"/>
<dbReference type="Proteomes" id="UP000085678">
    <property type="component" value="Unplaced"/>
</dbReference>
<evidence type="ECO:0000313" key="3">
    <source>
        <dbReference type="RefSeq" id="XP_013381650.1"/>
    </source>
</evidence>
<name>A0A1S3H6A7_LINAN</name>
<gene>
    <name evidence="3" type="primary">LOC106152571</name>
</gene>
<feature type="region of interest" description="Disordered" evidence="1">
    <location>
        <begin position="1"/>
        <end position="45"/>
    </location>
</feature>
<feature type="compositionally biased region" description="Acidic residues" evidence="1">
    <location>
        <begin position="245"/>
        <end position="254"/>
    </location>
</feature>
<dbReference type="PANTHER" id="PTHR28457">
    <property type="entry name" value="COILED-COIL DOMAIN-CONTAINING PROTEIN 189"/>
    <property type="match status" value="1"/>
</dbReference>
<dbReference type="STRING" id="7574.A0A1S3H6A7"/>
<accession>A0A1S3H6A7</accession>
<dbReference type="Pfam" id="PF14769">
    <property type="entry name" value="CLAMP"/>
    <property type="match status" value="1"/>
</dbReference>
<dbReference type="PANTHER" id="PTHR28457:SF3">
    <property type="entry name" value="CILIARY-ASSOCIATED CALCIUM-BINDING COILED-COIL PROTEIN 1"/>
    <property type="match status" value="1"/>
</dbReference>
<dbReference type="InParanoid" id="A0A1S3H6A7"/>
<protein>
    <submittedName>
        <fullName evidence="3">Ciliary-associated calcium-binding coiled-coil protein 1 isoform X1</fullName>
    </submittedName>
</protein>
<reference evidence="3" key="1">
    <citation type="submission" date="2025-08" db="UniProtKB">
        <authorList>
            <consortium name="RefSeq"/>
        </authorList>
    </citation>
    <scope>IDENTIFICATION</scope>
    <source>
        <tissue evidence="3">Gonads</tissue>
    </source>
</reference>
<sequence>MASKGSPSQSRTGSRGKGGSSASSAMSSGRGKRKGKFKETSFDSDDEKDQSLAYKVLSSVQTQQLMELDVDQLQSKMVEVMQLPNHTADLKEAAILDYYVAGFWWGKERGFTVQQLSGFFTALHRILENVKDKHLSMVDNLKEFKKMLVGVGQENPESPGGLEFFDLNQAKMVADYLHTSIFQHYKLYEFIFSHTQAEEIIGADLDVNVAKPADMPWPPPLEEGVPEDIFNEHIRTPPPTPPPEPEAEDGNETPDDTRSKEEIAAQKEREAFLMAELGSDQVKAILSSVAKEMIGGLSTEMASKLRERENSIINRINKIHKVADS</sequence>
<keyword evidence="2" id="KW-1185">Reference proteome</keyword>
<proteinExistence type="predicted"/>
<dbReference type="AlphaFoldDB" id="A0A1S3H6A7"/>
<feature type="region of interest" description="Disordered" evidence="1">
    <location>
        <begin position="231"/>
        <end position="261"/>
    </location>
</feature>
<organism evidence="2 3">
    <name type="scientific">Lingula anatina</name>
    <name type="common">Brachiopod</name>
    <name type="synonym">Lingula unguis</name>
    <dbReference type="NCBI Taxonomy" id="7574"/>
    <lineage>
        <taxon>Eukaryota</taxon>
        <taxon>Metazoa</taxon>
        <taxon>Spiralia</taxon>
        <taxon>Lophotrochozoa</taxon>
        <taxon>Brachiopoda</taxon>
        <taxon>Linguliformea</taxon>
        <taxon>Lingulata</taxon>
        <taxon>Lingulida</taxon>
        <taxon>Linguloidea</taxon>
        <taxon>Lingulidae</taxon>
        <taxon>Lingula</taxon>
    </lineage>
</organism>
<dbReference type="InterPro" id="IPR032727">
    <property type="entry name" value="CLAMP"/>
</dbReference>
<dbReference type="GeneID" id="106152571"/>
<evidence type="ECO:0000256" key="1">
    <source>
        <dbReference type="SAM" id="MobiDB-lite"/>
    </source>
</evidence>
<dbReference type="RefSeq" id="XP_013381650.1">
    <property type="nucleotide sequence ID" value="XM_013526196.1"/>
</dbReference>
<evidence type="ECO:0000313" key="2">
    <source>
        <dbReference type="Proteomes" id="UP000085678"/>
    </source>
</evidence>
<feature type="compositionally biased region" description="Low complexity" evidence="1">
    <location>
        <begin position="20"/>
        <end position="29"/>
    </location>
</feature>
<dbReference type="OrthoDB" id="2126027at2759"/>